<protein>
    <recommendedName>
        <fullName evidence="3">Alpha/beta hydrolase</fullName>
    </recommendedName>
</protein>
<dbReference type="SUPFAM" id="SSF53474">
    <property type="entry name" value="alpha/beta-Hydrolases"/>
    <property type="match status" value="1"/>
</dbReference>
<reference evidence="1 2" key="1">
    <citation type="submission" date="2016-10" db="EMBL/GenBank/DDBJ databases">
        <authorList>
            <person name="de Groot N.N."/>
        </authorList>
    </citation>
    <scope>NUCLEOTIDE SEQUENCE [LARGE SCALE GENOMIC DNA]</scope>
    <source>
        <strain evidence="1 2">DSM 22900</strain>
    </source>
</reference>
<gene>
    <name evidence="1" type="ORF">SAMN05421747_10167</name>
</gene>
<evidence type="ECO:0000313" key="2">
    <source>
        <dbReference type="Proteomes" id="UP000199577"/>
    </source>
</evidence>
<accession>A0A1I1DSV1</accession>
<evidence type="ECO:0000313" key="1">
    <source>
        <dbReference type="EMBL" id="SFB78089.1"/>
    </source>
</evidence>
<organism evidence="1 2">
    <name type="scientific">Parapedobacter composti</name>
    <dbReference type="NCBI Taxonomy" id="623281"/>
    <lineage>
        <taxon>Bacteria</taxon>
        <taxon>Pseudomonadati</taxon>
        <taxon>Bacteroidota</taxon>
        <taxon>Sphingobacteriia</taxon>
        <taxon>Sphingobacteriales</taxon>
        <taxon>Sphingobacteriaceae</taxon>
        <taxon>Parapedobacter</taxon>
    </lineage>
</organism>
<name>A0A1I1DSV1_9SPHI</name>
<evidence type="ECO:0008006" key="3">
    <source>
        <dbReference type="Google" id="ProtNLM"/>
    </source>
</evidence>
<dbReference type="AlphaFoldDB" id="A0A1I1DSV1"/>
<proteinExistence type="predicted"/>
<keyword evidence="2" id="KW-1185">Reference proteome</keyword>
<dbReference type="EMBL" id="FOLL01000001">
    <property type="protein sequence ID" value="SFB78089.1"/>
    <property type="molecule type" value="Genomic_DNA"/>
</dbReference>
<dbReference type="Gene3D" id="3.40.50.1820">
    <property type="entry name" value="alpha/beta hydrolase"/>
    <property type="match status" value="1"/>
</dbReference>
<dbReference type="Proteomes" id="UP000199577">
    <property type="component" value="Unassembled WGS sequence"/>
</dbReference>
<sequence>MSALLLIYTFPVWAQLTEGSGMFEFSAYPGLAGKTMRIFYHKPTGEVGDMPILFVMHGVLRNAETYRDNWVELSDTYKVLVIVPEFSNELFPGSRSYNYGNLRSSSGTLNDEQHWSFSLLDPIFDDVVSRSGSKQQRYDLFGHSAGSQFVHRFFLFKRHSKANRVVAANAGGYTMLDLDVDFPYGLKGMGFDKERLSHVLGRELIIQLGEEDIDPAHRHLNVSAEAMRQGRHRLERGMTFFSSAKELAKRLNIDFKWNVRLVPGVAHENEKMAVDIAQYLYAH</sequence>
<dbReference type="InterPro" id="IPR029058">
    <property type="entry name" value="AB_hydrolase_fold"/>
</dbReference>
<dbReference type="STRING" id="623281.SAMN05421747_10167"/>